<dbReference type="InterPro" id="IPR011330">
    <property type="entry name" value="Glyco_hydro/deAcase_b/a-brl"/>
</dbReference>
<dbReference type="GO" id="GO:0005975">
    <property type="term" value="P:carbohydrate metabolic process"/>
    <property type="evidence" value="ECO:0007669"/>
    <property type="project" value="InterPro"/>
</dbReference>
<dbReference type="Pfam" id="PF03065">
    <property type="entry name" value="Glyco_hydro_57"/>
    <property type="match status" value="1"/>
</dbReference>
<evidence type="ECO:0000259" key="4">
    <source>
        <dbReference type="Pfam" id="PF03065"/>
    </source>
</evidence>
<evidence type="ECO:0000256" key="3">
    <source>
        <dbReference type="RuleBase" id="RU361196"/>
    </source>
</evidence>
<protein>
    <submittedName>
        <fullName evidence="5">Glycoside hydrolase family 57</fullName>
    </submittedName>
</protein>
<name>A0A081BQL6_9BACT</name>
<dbReference type="Pfam" id="PF12055">
    <property type="entry name" value="DUF3536"/>
    <property type="match status" value="1"/>
</dbReference>
<accession>A0A081BQL6</accession>
<evidence type="ECO:0000313" key="6">
    <source>
        <dbReference type="Proteomes" id="UP000030700"/>
    </source>
</evidence>
<dbReference type="PANTHER" id="PTHR36306">
    <property type="entry name" value="ALPHA-AMYLASE-RELATED-RELATED"/>
    <property type="match status" value="1"/>
</dbReference>
<dbReference type="InterPro" id="IPR027291">
    <property type="entry name" value="Glyco_hydro_38_N_sf"/>
</dbReference>
<comment type="similarity">
    <text evidence="1 3">Belongs to the glycosyl hydrolase 57 family.</text>
</comment>
<dbReference type="InterPro" id="IPR021923">
    <property type="entry name" value="DUF3536"/>
</dbReference>
<dbReference type="HOGENOM" id="CLU_018719_0_0_0"/>
<dbReference type="CDD" id="cd10797">
    <property type="entry name" value="GH57N_APU_like_1"/>
    <property type="match status" value="1"/>
</dbReference>
<sequence>MTTEQKKIFLVIHGHFYQPPRENPWTQRIPRQESAAPFHDWNERITSECYKPNTRSRVMNDQGQILSLENNFAHINFNIGPTLFAWLEEHAPDVYQKILAADALSCQQQGYGNAIAQAYNHIMLPLANTRDAATQILWGIREFRHRFGRAPESIWLPETGINDDTVNLLIEHGLKYVILSPTQAQRICHIGEDDWLDVSDNGIDVTQPYRLFKKETTAVASAKKSLPINDPHAPEVDADAKPGVRYSPDQYIDVFFYNGSLSSEISFSHLLQNPHLFAQKIQEAAARSSASRVLVHVATDGEIYGHHERHGDMSLAALLTNKLPSIQVEVTNYSRFLAICPPTMQVELKPGSEDGEGTSWSCSHGVGRWYRDCGCAVDSPAGWNQAWRTPLREAFDVLRDGVAELFEESGRAILRDPWAARNDYIEYMLDPTDETLAKFFERHAAHPLSEAEQSLALRLLEAQKYSMFTYTSCGWFFNDVSGLEPVQNMRYAARALQLVEGLASPDLETKMLNVLDNAVSNMPQYGTGKMMYLNYVKPDIFTPERAVNHLLLTTQLQQKAALGKASKHPLKKLAGRQEYPIHIYALRCQSVSSWKELGGQPATEEVSGETFEHDMIFSGVIEVKDTTTKQIWTLLFTTCHDANKQPISYLKQFQNANDAESFFAAIAQRGSDAQQEIIRVLEQHGLTQYTLTDLYHDDREHVFGHVLQEYAHSVEDHIETVYAKSVELLDSLTKASLQVPAALHASVEFALTYHAMIEMERLYSKEVGEYSPATLRAALEKMLHLSGAHCLTLDMGLLRSRLTEALRQYIDRLSRRFLDMQQRGRDSFDFNARESFLVLLRDTLNLLEQAETLGVVLEKMDIQNMAYDILENEIPRYMNLFKTALQNAGQTESESAHQELHRFFQEYQFLRECLKLGQRLNFHIDRYRQVLISSELGVF</sequence>
<proteinExistence type="inferred from homology"/>
<dbReference type="GO" id="GO:0016787">
    <property type="term" value="F:hydrolase activity"/>
    <property type="evidence" value="ECO:0007669"/>
    <property type="project" value="UniProtKB-KW"/>
</dbReference>
<feature type="domain" description="Glycoside hydrolase family 57 N-terminal" evidence="4">
    <location>
        <begin position="43"/>
        <end position="344"/>
    </location>
</feature>
<dbReference type="STRING" id="1499966.U14_04968"/>
<keyword evidence="2 3" id="KW-0119">Carbohydrate metabolism</keyword>
<dbReference type="InterPro" id="IPR004300">
    <property type="entry name" value="Glyco_hydro_57_N"/>
</dbReference>
<gene>
    <name evidence="5" type="ORF">U14_04968</name>
</gene>
<dbReference type="AlphaFoldDB" id="A0A081BQL6"/>
<evidence type="ECO:0000256" key="2">
    <source>
        <dbReference type="ARBA" id="ARBA00023277"/>
    </source>
</evidence>
<dbReference type="SUPFAM" id="SSF88713">
    <property type="entry name" value="Glycoside hydrolase/deacetylase"/>
    <property type="match status" value="1"/>
</dbReference>
<dbReference type="PANTHER" id="PTHR36306:SF3">
    <property type="entry name" value="GLYCOSIDE HYDROLASE FAMILY 57"/>
    <property type="match status" value="1"/>
</dbReference>
<dbReference type="Proteomes" id="UP000030700">
    <property type="component" value="Unassembled WGS sequence"/>
</dbReference>
<keyword evidence="5" id="KW-0378">Hydrolase</keyword>
<keyword evidence="6" id="KW-1185">Reference proteome</keyword>
<dbReference type="EMBL" id="DF820460">
    <property type="protein sequence ID" value="GAK53697.1"/>
    <property type="molecule type" value="Genomic_DNA"/>
</dbReference>
<evidence type="ECO:0000256" key="1">
    <source>
        <dbReference type="ARBA" id="ARBA00006821"/>
    </source>
</evidence>
<dbReference type="InterPro" id="IPR052046">
    <property type="entry name" value="GH57_Enzymes"/>
</dbReference>
<evidence type="ECO:0000313" key="5">
    <source>
        <dbReference type="EMBL" id="GAK53697.1"/>
    </source>
</evidence>
<organism evidence="5">
    <name type="scientific">Candidatus Moduliflexus flocculans</name>
    <dbReference type="NCBI Taxonomy" id="1499966"/>
    <lineage>
        <taxon>Bacteria</taxon>
        <taxon>Candidatus Moduliflexota</taxon>
        <taxon>Candidatus Moduliflexia</taxon>
        <taxon>Candidatus Moduliflexales</taxon>
        <taxon>Candidatus Moduliflexaceae</taxon>
    </lineage>
</organism>
<dbReference type="Gene3D" id="3.20.110.10">
    <property type="entry name" value="Glycoside hydrolase 38, N terminal domain"/>
    <property type="match status" value="1"/>
</dbReference>
<reference evidence="5" key="1">
    <citation type="journal article" date="2015" name="PeerJ">
        <title>First genomic representation of candidate bacterial phylum KSB3 points to enhanced environmental sensing as a trigger of wastewater bulking.</title>
        <authorList>
            <person name="Sekiguchi Y."/>
            <person name="Ohashi A."/>
            <person name="Parks D.H."/>
            <person name="Yamauchi T."/>
            <person name="Tyson G.W."/>
            <person name="Hugenholtz P."/>
        </authorList>
    </citation>
    <scope>NUCLEOTIDE SEQUENCE [LARGE SCALE GENOMIC DNA]</scope>
</reference>